<keyword evidence="2" id="KW-1185">Reference proteome</keyword>
<evidence type="ECO:0000313" key="1">
    <source>
        <dbReference type="EMBL" id="KAF9471998.1"/>
    </source>
</evidence>
<reference evidence="1" key="1">
    <citation type="submission" date="2020-11" db="EMBL/GenBank/DDBJ databases">
        <authorList>
            <consortium name="DOE Joint Genome Institute"/>
            <person name="Ahrendt S."/>
            <person name="Riley R."/>
            <person name="Andreopoulos W."/>
            <person name="Labutti K."/>
            <person name="Pangilinan J."/>
            <person name="Ruiz-Duenas F.J."/>
            <person name="Barrasa J.M."/>
            <person name="Sanchez-Garcia M."/>
            <person name="Camarero S."/>
            <person name="Miyauchi S."/>
            <person name="Serrano A."/>
            <person name="Linde D."/>
            <person name="Babiker R."/>
            <person name="Drula E."/>
            <person name="Ayuso-Fernandez I."/>
            <person name="Pacheco R."/>
            <person name="Padilla G."/>
            <person name="Ferreira P."/>
            <person name="Barriuso J."/>
            <person name="Kellner H."/>
            <person name="Castanera R."/>
            <person name="Alfaro M."/>
            <person name="Ramirez L."/>
            <person name="Pisabarro A.G."/>
            <person name="Kuo A."/>
            <person name="Tritt A."/>
            <person name="Lipzen A."/>
            <person name="He G."/>
            <person name="Yan M."/>
            <person name="Ng V."/>
            <person name="Cullen D."/>
            <person name="Martin F."/>
            <person name="Rosso M.-N."/>
            <person name="Henrissat B."/>
            <person name="Hibbett D."/>
            <person name="Martinez A.T."/>
            <person name="Grigoriev I.V."/>
        </authorList>
    </citation>
    <scope>NUCLEOTIDE SEQUENCE</scope>
    <source>
        <strain evidence="1">CIRM-BRFM 674</strain>
    </source>
</reference>
<protein>
    <submittedName>
        <fullName evidence="1">Uncharacterized protein</fullName>
    </submittedName>
</protein>
<proteinExistence type="predicted"/>
<accession>A0A9P6CTV9</accession>
<dbReference type="Proteomes" id="UP000807469">
    <property type="component" value="Unassembled WGS sequence"/>
</dbReference>
<dbReference type="AlphaFoldDB" id="A0A9P6CTV9"/>
<name>A0A9P6CTV9_9AGAR</name>
<sequence>MPTFDESPPKATAKSALMDSNIDDDAIDTGIGLAETVISTVKEVGELLNNIPYVKSLSGVVMQIIKIRDEVKSNRDRCREVIDKVMRTSRSLYTRLADVAKSREKADLSKLEGYLGVFENSVSCIYCAGEAPNEEGHSFADKSSVRRTERA</sequence>
<organism evidence="1 2">
    <name type="scientific">Pholiota conissans</name>
    <dbReference type="NCBI Taxonomy" id="109636"/>
    <lineage>
        <taxon>Eukaryota</taxon>
        <taxon>Fungi</taxon>
        <taxon>Dikarya</taxon>
        <taxon>Basidiomycota</taxon>
        <taxon>Agaricomycotina</taxon>
        <taxon>Agaricomycetes</taxon>
        <taxon>Agaricomycetidae</taxon>
        <taxon>Agaricales</taxon>
        <taxon>Agaricineae</taxon>
        <taxon>Strophariaceae</taxon>
        <taxon>Pholiota</taxon>
    </lineage>
</organism>
<gene>
    <name evidence="1" type="ORF">BDN70DRAFT_887498</name>
</gene>
<evidence type="ECO:0000313" key="2">
    <source>
        <dbReference type="Proteomes" id="UP000807469"/>
    </source>
</evidence>
<dbReference type="OrthoDB" id="431454at2759"/>
<comment type="caution">
    <text evidence="1">The sequence shown here is derived from an EMBL/GenBank/DDBJ whole genome shotgun (WGS) entry which is preliminary data.</text>
</comment>
<dbReference type="EMBL" id="MU155593">
    <property type="protein sequence ID" value="KAF9471998.1"/>
    <property type="molecule type" value="Genomic_DNA"/>
</dbReference>